<dbReference type="GO" id="GO:0005739">
    <property type="term" value="C:mitochondrion"/>
    <property type="evidence" value="ECO:0007669"/>
    <property type="project" value="InterPro"/>
</dbReference>
<dbReference type="AlphaFoldDB" id="A0A9W4TVV8"/>
<dbReference type="Proteomes" id="UP001152885">
    <property type="component" value="Unassembled WGS sequence"/>
</dbReference>
<feature type="transmembrane region" description="Helical" evidence="2">
    <location>
        <begin position="117"/>
        <end position="134"/>
    </location>
</feature>
<evidence type="ECO:0000313" key="4">
    <source>
        <dbReference type="Proteomes" id="UP001152885"/>
    </source>
</evidence>
<protein>
    <submittedName>
        <fullName evidence="3">Uncharacterized protein</fullName>
    </submittedName>
</protein>
<dbReference type="PANTHER" id="PTHR12840">
    <property type="entry name" value="NADH-UBIQUINONE OXIDOREDUCTASE ASHI SUBUNIT"/>
    <property type="match status" value="1"/>
</dbReference>
<evidence type="ECO:0000256" key="2">
    <source>
        <dbReference type="SAM" id="Phobius"/>
    </source>
</evidence>
<dbReference type="InterPro" id="IPR008699">
    <property type="entry name" value="NDUFB8"/>
</dbReference>
<keyword evidence="2" id="KW-0472">Membrane</keyword>
<evidence type="ECO:0000313" key="3">
    <source>
        <dbReference type="EMBL" id="CAI5758016.1"/>
    </source>
</evidence>
<feature type="compositionally biased region" description="Basic and acidic residues" evidence="1">
    <location>
        <begin position="69"/>
        <end position="87"/>
    </location>
</feature>
<evidence type="ECO:0000256" key="1">
    <source>
        <dbReference type="SAM" id="MobiDB-lite"/>
    </source>
</evidence>
<keyword evidence="4" id="KW-1185">Reference proteome</keyword>
<accession>A0A9W4TVV8</accession>
<proteinExistence type="predicted"/>
<keyword evidence="2" id="KW-0812">Transmembrane</keyword>
<keyword evidence="2" id="KW-1133">Transmembrane helix</keyword>
<reference evidence="3" key="1">
    <citation type="submission" date="2022-12" db="EMBL/GenBank/DDBJ databases">
        <authorList>
            <person name="Brejova B."/>
        </authorList>
    </citation>
    <scope>NUCLEOTIDE SEQUENCE</scope>
</reference>
<dbReference type="Pfam" id="PF05821">
    <property type="entry name" value="NDUF_B8"/>
    <property type="match status" value="1"/>
</dbReference>
<sequence length="205" mass="23474">MISRLGLRSTKLSTNYRILSSIKSIRSYATDSSKPATIYDQTTGETITLADPQHPEYADYKNFPPQFAQKKDPYLKYDDQQNRRNKNDPVNMDADMYDIWSPDVYDFRSNTTALKQIAIFFGSIFGFAGIIYYFQLNPEKPGNIKSYPYDGLAKELGSTSKDNDYLYQAQPDTTAEEECGILPADKTIEENKAKYIKENEKFINA</sequence>
<dbReference type="EMBL" id="CANTUO010000002">
    <property type="protein sequence ID" value="CAI5758016.1"/>
    <property type="molecule type" value="Genomic_DNA"/>
</dbReference>
<organism evidence="3 4">
    <name type="scientific">Candida verbasci</name>
    <dbReference type="NCBI Taxonomy" id="1227364"/>
    <lineage>
        <taxon>Eukaryota</taxon>
        <taxon>Fungi</taxon>
        <taxon>Dikarya</taxon>
        <taxon>Ascomycota</taxon>
        <taxon>Saccharomycotina</taxon>
        <taxon>Pichiomycetes</taxon>
        <taxon>Debaryomycetaceae</taxon>
        <taxon>Candida/Lodderomyces clade</taxon>
        <taxon>Candida</taxon>
    </lineage>
</organism>
<comment type="caution">
    <text evidence="3">The sequence shown here is derived from an EMBL/GenBank/DDBJ whole genome shotgun (WGS) entry which is preliminary data.</text>
</comment>
<dbReference type="OrthoDB" id="2014058at2759"/>
<dbReference type="PANTHER" id="PTHR12840:SF1">
    <property type="entry name" value="NADH DEHYDROGENASE [UBIQUINONE] 1 BETA SUBCOMPLEX SUBUNIT 8, MITOCHONDRIAL"/>
    <property type="match status" value="1"/>
</dbReference>
<gene>
    <name evidence="3" type="ORF">CANVERA_P2528</name>
</gene>
<feature type="region of interest" description="Disordered" evidence="1">
    <location>
        <begin position="64"/>
        <end position="90"/>
    </location>
</feature>
<name>A0A9W4TVV8_9ASCO</name>